<proteinExistence type="predicted"/>
<sequence length="211" mass="24646">MSIQEIYYQFIDGMKETSWLEYIGVFCGIGSVWFSKKENILVYPVGLVNTILYIYISIKGKLFGEASVNFYYTVMSIYGWILWSKKDKIKHEIVLHISYSNKKEWIQQLSFFGVFYVAIYFSLTWLKNNFAPGAIPWADAFASATAYTGMWLMAKKKIESWIWWIATNCASIPLYFIKGYVFTSVQFLVLLILAVAGLMEWIDKRKQLNRI</sequence>
<dbReference type="GO" id="GO:0034257">
    <property type="term" value="F:nicotinamide riboside transmembrane transporter activity"/>
    <property type="evidence" value="ECO:0007669"/>
    <property type="project" value="InterPro"/>
</dbReference>
<feature type="transmembrane region" description="Helical" evidence="7">
    <location>
        <begin position="105"/>
        <end position="123"/>
    </location>
</feature>
<feature type="transmembrane region" description="Helical" evidence="7">
    <location>
        <begin position="135"/>
        <end position="154"/>
    </location>
</feature>
<dbReference type="PANTHER" id="PTHR36122:SF2">
    <property type="entry name" value="NICOTINAMIDE RIBOSIDE TRANSPORTER PNUC"/>
    <property type="match status" value="1"/>
</dbReference>
<evidence type="ECO:0000256" key="2">
    <source>
        <dbReference type="ARBA" id="ARBA00022448"/>
    </source>
</evidence>
<dbReference type="InterPro" id="IPR006419">
    <property type="entry name" value="NMN_transpt_PnuC"/>
</dbReference>
<gene>
    <name evidence="8" type="primary">pnuC_2</name>
    <name evidence="8" type="ORF">GALL_124100</name>
</gene>
<accession>A0A1J5SAK5</accession>
<comment type="subcellular location">
    <subcellularLocation>
        <location evidence="1">Cell membrane</location>
        <topology evidence="1">Multi-pass membrane protein</topology>
    </subcellularLocation>
</comment>
<feature type="transmembrane region" description="Helical" evidence="7">
    <location>
        <begin position="161"/>
        <end position="177"/>
    </location>
</feature>
<feature type="transmembrane region" description="Helical" evidence="7">
    <location>
        <begin position="68"/>
        <end position="84"/>
    </location>
</feature>
<dbReference type="Pfam" id="PF04973">
    <property type="entry name" value="NMN_transporter"/>
    <property type="match status" value="1"/>
</dbReference>
<keyword evidence="3" id="KW-1003">Cell membrane</keyword>
<organism evidence="8">
    <name type="scientific">mine drainage metagenome</name>
    <dbReference type="NCBI Taxonomy" id="410659"/>
    <lineage>
        <taxon>unclassified sequences</taxon>
        <taxon>metagenomes</taxon>
        <taxon>ecological metagenomes</taxon>
    </lineage>
</organism>
<dbReference type="NCBIfam" id="TIGR01528">
    <property type="entry name" value="NMN_trans_PnuC"/>
    <property type="match status" value="1"/>
</dbReference>
<keyword evidence="5 7" id="KW-1133">Transmembrane helix</keyword>
<evidence type="ECO:0000256" key="4">
    <source>
        <dbReference type="ARBA" id="ARBA00022692"/>
    </source>
</evidence>
<name>A0A1J5SAK5_9ZZZZ</name>
<dbReference type="AlphaFoldDB" id="A0A1J5SAK5"/>
<evidence type="ECO:0000256" key="5">
    <source>
        <dbReference type="ARBA" id="ARBA00022989"/>
    </source>
</evidence>
<evidence type="ECO:0000256" key="3">
    <source>
        <dbReference type="ARBA" id="ARBA00022475"/>
    </source>
</evidence>
<protein>
    <submittedName>
        <fullName evidence="8">Nicotinamide riboside transporter PnuC</fullName>
    </submittedName>
</protein>
<comment type="caution">
    <text evidence="8">The sequence shown here is derived from an EMBL/GenBank/DDBJ whole genome shotgun (WGS) entry which is preliminary data.</text>
</comment>
<keyword evidence="6 7" id="KW-0472">Membrane</keyword>
<dbReference type="GO" id="GO:0005886">
    <property type="term" value="C:plasma membrane"/>
    <property type="evidence" value="ECO:0007669"/>
    <property type="project" value="UniProtKB-SubCell"/>
</dbReference>
<dbReference type="EMBL" id="MLJW01000050">
    <property type="protein sequence ID" value="OIR05359.1"/>
    <property type="molecule type" value="Genomic_DNA"/>
</dbReference>
<reference evidence="8" key="1">
    <citation type="submission" date="2016-10" db="EMBL/GenBank/DDBJ databases">
        <title>Sequence of Gallionella enrichment culture.</title>
        <authorList>
            <person name="Poehlein A."/>
            <person name="Muehling M."/>
            <person name="Daniel R."/>
        </authorList>
    </citation>
    <scope>NUCLEOTIDE SEQUENCE</scope>
</reference>
<keyword evidence="4 7" id="KW-0812">Transmembrane</keyword>
<feature type="transmembrane region" description="Helical" evidence="7">
    <location>
        <begin position="40"/>
        <end position="56"/>
    </location>
</feature>
<dbReference type="PANTHER" id="PTHR36122">
    <property type="entry name" value="NICOTINAMIDE RIBOSIDE TRANSPORTER PNUC"/>
    <property type="match status" value="1"/>
</dbReference>
<evidence type="ECO:0000313" key="8">
    <source>
        <dbReference type="EMBL" id="OIR05359.1"/>
    </source>
</evidence>
<evidence type="ECO:0000256" key="6">
    <source>
        <dbReference type="ARBA" id="ARBA00023136"/>
    </source>
</evidence>
<feature type="transmembrane region" description="Helical" evidence="7">
    <location>
        <begin position="183"/>
        <end position="202"/>
    </location>
</feature>
<keyword evidence="2" id="KW-0813">Transport</keyword>
<evidence type="ECO:0000256" key="1">
    <source>
        <dbReference type="ARBA" id="ARBA00004651"/>
    </source>
</evidence>
<evidence type="ECO:0000256" key="7">
    <source>
        <dbReference type="SAM" id="Phobius"/>
    </source>
</evidence>